<keyword evidence="2" id="KW-1185">Reference proteome</keyword>
<evidence type="ECO:0000313" key="2">
    <source>
        <dbReference type="Proteomes" id="UP000642673"/>
    </source>
</evidence>
<evidence type="ECO:0000313" key="1">
    <source>
        <dbReference type="EMBL" id="GHB84931.1"/>
    </source>
</evidence>
<dbReference type="EMBL" id="BMVP01000027">
    <property type="protein sequence ID" value="GHB84931.1"/>
    <property type="molecule type" value="Genomic_DNA"/>
</dbReference>
<proteinExistence type="predicted"/>
<name>A0ABQ3F5D0_9ACTN</name>
<dbReference type="Pfam" id="PF13565">
    <property type="entry name" value="HTH_32"/>
    <property type="match status" value="1"/>
</dbReference>
<comment type="caution">
    <text evidence="1">The sequence shown here is derived from an EMBL/GenBank/DDBJ whole genome shotgun (WGS) entry which is preliminary data.</text>
</comment>
<dbReference type="Proteomes" id="UP000642673">
    <property type="component" value="Unassembled WGS sequence"/>
</dbReference>
<sequence length="151" mass="16965">MFSPGVRSRTWRPRWGYPAPQLRPACSYNTWVRRWRAEGEYGLRDRPSRPGTTPDRTPVLTEARVCLLRTERKLGPATIGPILGLPASTVHRILVRHGLNRLAWLDRSTGQPVRRYERARPGELVHADIKKLGNIPDGGGWRAVGRTAGGT</sequence>
<reference evidence="2" key="1">
    <citation type="journal article" date="2019" name="Int. J. Syst. Evol. Microbiol.">
        <title>The Global Catalogue of Microorganisms (GCM) 10K type strain sequencing project: providing services to taxonomists for standard genome sequencing and annotation.</title>
        <authorList>
            <consortium name="The Broad Institute Genomics Platform"/>
            <consortium name="The Broad Institute Genome Sequencing Center for Infectious Disease"/>
            <person name="Wu L."/>
            <person name="Ma J."/>
        </authorList>
    </citation>
    <scope>NUCLEOTIDE SEQUENCE [LARGE SCALE GENOMIC DNA]</scope>
    <source>
        <strain evidence="2">JCM 4738</strain>
    </source>
</reference>
<accession>A0ABQ3F5D0</accession>
<organism evidence="1 2">
    <name type="scientific">Streptomyces cirratus</name>
    <dbReference type="NCBI Taxonomy" id="68187"/>
    <lineage>
        <taxon>Bacteria</taxon>
        <taxon>Bacillati</taxon>
        <taxon>Actinomycetota</taxon>
        <taxon>Actinomycetes</taxon>
        <taxon>Kitasatosporales</taxon>
        <taxon>Streptomycetaceae</taxon>
        <taxon>Streptomyces</taxon>
    </lineage>
</organism>
<gene>
    <name evidence="1" type="ORF">GCM10010347_64820</name>
</gene>
<evidence type="ECO:0008006" key="3">
    <source>
        <dbReference type="Google" id="ProtNLM"/>
    </source>
</evidence>
<protein>
    <recommendedName>
        <fullName evidence="3">Helix-turn-helix domain-containing protein</fullName>
    </recommendedName>
</protein>